<keyword evidence="6 7" id="KW-0472">Membrane</keyword>
<gene>
    <name evidence="10" type="ORF">OCK74_02350</name>
</gene>
<evidence type="ECO:0000256" key="5">
    <source>
        <dbReference type="ARBA" id="ARBA00022989"/>
    </source>
</evidence>
<reference evidence="10" key="2">
    <citation type="submission" date="2023-04" db="EMBL/GenBank/DDBJ databases">
        <title>Paracnuella aquatica gen. nov., sp. nov., a member of the family Chitinophagaceae isolated from a hot spring.</title>
        <authorList>
            <person name="Wang C."/>
        </authorList>
    </citation>
    <scope>NUCLEOTIDE SEQUENCE</scope>
    <source>
        <strain evidence="10">LB-8</strain>
    </source>
</reference>
<evidence type="ECO:0000256" key="4">
    <source>
        <dbReference type="ARBA" id="ARBA00022692"/>
    </source>
</evidence>
<evidence type="ECO:0000259" key="9">
    <source>
        <dbReference type="Pfam" id="PF12704"/>
    </source>
</evidence>
<dbReference type="GO" id="GO:0044874">
    <property type="term" value="P:lipoprotein localization to outer membrane"/>
    <property type="evidence" value="ECO:0007669"/>
    <property type="project" value="TreeGrafter"/>
</dbReference>
<dbReference type="PANTHER" id="PTHR30489">
    <property type="entry name" value="LIPOPROTEIN-RELEASING SYSTEM TRANSMEMBRANE PROTEIN LOLE"/>
    <property type="match status" value="1"/>
</dbReference>
<evidence type="ECO:0000256" key="2">
    <source>
        <dbReference type="ARBA" id="ARBA00005236"/>
    </source>
</evidence>
<name>A0A9X2XMT5_9BACT</name>
<feature type="transmembrane region" description="Helical" evidence="7">
    <location>
        <begin position="273"/>
        <end position="300"/>
    </location>
</feature>
<evidence type="ECO:0000256" key="3">
    <source>
        <dbReference type="ARBA" id="ARBA00022475"/>
    </source>
</evidence>
<keyword evidence="11" id="KW-1185">Reference proteome</keyword>
<keyword evidence="3" id="KW-1003">Cell membrane</keyword>
<dbReference type="EMBL" id="JAOTIF010000001">
    <property type="protein sequence ID" value="MCU7547933.1"/>
    <property type="molecule type" value="Genomic_DNA"/>
</dbReference>
<dbReference type="InterPro" id="IPR025857">
    <property type="entry name" value="MacB_PCD"/>
</dbReference>
<comment type="caution">
    <text evidence="10">The sequence shown here is derived from an EMBL/GenBank/DDBJ whole genome shotgun (WGS) entry which is preliminary data.</text>
</comment>
<feature type="domain" description="MacB-like periplasmic core" evidence="9">
    <location>
        <begin position="24"/>
        <end position="139"/>
    </location>
</feature>
<feature type="domain" description="ABC3 transporter permease C-terminal" evidence="8">
    <location>
        <begin position="277"/>
        <end position="401"/>
    </location>
</feature>
<evidence type="ECO:0000256" key="6">
    <source>
        <dbReference type="ARBA" id="ARBA00023136"/>
    </source>
</evidence>
<dbReference type="RefSeq" id="WP_279295377.1">
    <property type="nucleotide sequence ID" value="NZ_JAOTIF010000001.1"/>
</dbReference>
<sequence>MNFLFAWRYFKAKKTTNAINIIAWISILAIIIGTASLILVLSVFNGFEDLVKSLYSSFYPDIRVSPATGKQITLSQEQLNKIRSVKGVMNISLVAEEKALLQNGEFQSIIYLKGVDDQYTKVTGVSKHIVKGNFRTGDADFPLLVLGAGIENAVAVQSDRSLAPLVVYLPKKSGVDLSNPLNSISADTINTSGTFLIQQDFDNKYAITNLEFLKRMLGLGADQYGAAELILNQDADPDEVKENLAMVLGNHYLVQTRYEQNQSLYSVMRAEKWVIYAILSLILVVAAFNMIGALTMLVLEKQQDISVLHALGGSRSFIQKIFLSEGVLLAVIGGCSGMLVAVILAVLQVNFKLIPLQGGTFLIDYFPVKLSLSDFLLVGITVLVIAVLASWLPARKAARQEFSLRSE</sequence>
<evidence type="ECO:0000259" key="8">
    <source>
        <dbReference type="Pfam" id="PF02687"/>
    </source>
</evidence>
<dbReference type="InterPro" id="IPR003838">
    <property type="entry name" value="ABC3_permease_C"/>
</dbReference>
<organism evidence="10 11">
    <name type="scientific">Paraflavisolibacter caeni</name>
    <dbReference type="NCBI Taxonomy" id="2982496"/>
    <lineage>
        <taxon>Bacteria</taxon>
        <taxon>Pseudomonadati</taxon>
        <taxon>Bacteroidota</taxon>
        <taxon>Chitinophagia</taxon>
        <taxon>Chitinophagales</taxon>
        <taxon>Chitinophagaceae</taxon>
        <taxon>Paraflavisolibacter</taxon>
    </lineage>
</organism>
<comment type="similarity">
    <text evidence="2">Belongs to the ABC-4 integral membrane protein family. LolC/E subfamily.</text>
</comment>
<dbReference type="Proteomes" id="UP001155483">
    <property type="component" value="Unassembled WGS sequence"/>
</dbReference>
<keyword evidence="4 7" id="KW-0812">Transmembrane</keyword>
<evidence type="ECO:0000313" key="10">
    <source>
        <dbReference type="EMBL" id="MCU7547933.1"/>
    </source>
</evidence>
<keyword evidence="5 7" id="KW-1133">Transmembrane helix</keyword>
<feature type="transmembrane region" description="Helical" evidence="7">
    <location>
        <begin position="321"/>
        <end position="347"/>
    </location>
</feature>
<reference evidence="10" key="1">
    <citation type="submission" date="2022-09" db="EMBL/GenBank/DDBJ databases">
        <authorList>
            <person name="Yuan C."/>
            <person name="Ke Z."/>
        </authorList>
    </citation>
    <scope>NUCLEOTIDE SEQUENCE</scope>
    <source>
        <strain evidence="10">LB-8</strain>
    </source>
</reference>
<accession>A0A9X2XMT5</accession>
<proteinExistence type="inferred from homology"/>
<protein>
    <submittedName>
        <fullName evidence="10">FtsX-like permease family protein</fullName>
    </submittedName>
</protein>
<dbReference type="Pfam" id="PF02687">
    <property type="entry name" value="FtsX"/>
    <property type="match status" value="1"/>
</dbReference>
<dbReference type="PANTHER" id="PTHR30489:SF0">
    <property type="entry name" value="LIPOPROTEIN-RELEASING SYSTEM TRANSMEMBRANE PROTEIN LOLE"/>
    <property type="match status" value="1"/>
</dbReference>
<dbReference type="AlphaFoldDB" id="A0A9X2XMT5"/>
<feature type="transmembrane region" description="Helical" evidence="7">
    <location>
        <begin position="21"/>
        <end position="44"/>
    </location>
</feature>
<evidence type="ECO:0000313" key="11">
    <source>
        <dbReference type="Proteomes" id="UP001155483"/>
    </source>
</evidence>
<dbReference type="InterPro" id="IPR051447">
    <property type="entry name" value="Lipoprotein-release_system"/>
</dbReference>
<dbReference type="GO" id="GO:0098797">
    <property type="term" value="C:plasma membrane protein complex"/>
    <property type="evidence" value="ECO:0007669"/>
    <property type="project" value="TreeGrafter"/>
</dbReference>
<feature type="transmembrane region" description="Helical" evidence="7">
    <location>
        <begin position="375"/>
        <end position="394"/>
    </location>
</feature>
<dbReference type="Pfam" id="PF12704">
    <property type="entry name" value="MacB_PCD"/>
    <property type="match status" value="1"/>
</dbReference>
<evidence type="ECO:0000256" key="7">
    <source>
        <dbReference type="SAM" id="Phobius"/>
    </source>
</evidence>
<evidence type="ECO:0000256" key="1">
    <source>
        <dbReference type="ARBA" id="ARBA00004651"/>
    </source>
</evidence>
<comment type="subcellular location">
    <subcellularLocation>
        <location evidence="1">Cell membrane</location>
        <topology evidence="1">Multi-pass membrane protein</topology>
    </subcellularLocation>
</comment>